<proteinExistence type="inferred from homology"/>
<keyword evidence="2" id="KW-0812">Transmembrane</keyword>
<dbReference type="SUPFAM" id="SSF56954">
    <property type="entry name" value="Outer membrane efflux proteins (OEP)"/>
    <property type="match status" value="1"/>
</dbReference>
<keyword evidence="2" id="KW-0564">Palmitate</keyword>
<dbReference type="PANTHER" id="PTHR30203">
    <property type="entry name" value="OUTER MEMBRANE CATION EFFLUX PROTEIN"/>
    <property type="match status" value="1"/>
</dbReference>
<dbReference type="InterPro" id="IPR010131">
    <property type="entry name" value="MdtP/NodT-like"/>
</dbReference>
<comment type="subcellular location">
    <subcellularLocation>
        <location evidence="2">Cell membrane</location>
        <topology evidence="2">Lipid-anchor</topology>
    </subcellularLocation>
</comment>
<dbReference type="PANTHER" id="PTHR30203:SF21">
    <property type="entry name" value="OUTER MEMBRANE COMPONENT OF MULTIDRUG EFFLUX PUMP-RELATED"/>
    <property type="match status" value="1"/>
</dbReference>
<evidence type="ECO:0000256" key="1">
    <source>
        <dbReference type="ARBA" id="ARBA00007613"/>
    </source>
</evidence>
<dbReference type="NCBIfam" id="TIGR01845">
    <property type="entry name" value="outer_NodT"/>
    <property type="match status" value="1"/>
</dbReference>
<dbReference type="Gene3D" id="1.20.1600.10">
    <property type="entry name" value="Outer membrane efflux proteins (OEP)"/>
    <property type="match status" value="1"/>
</dbReference>
<comment type="similarity">
    <text evidence="1 2">Belongs to the outer membrane factor (OMF) (TC 1.B.17) family.</text>
</comment>
<evidence type="ECO:0000256" key="2">
    <source>
        <dbReference type="RuleBase" id="RU362097"/>
    </source>
</evidence>
<dbReference type="EMBL" id="JAUOTP010000003">
    <property type="protein sequence ID" value="MDO6414193.1"/>
    <property type="molecule type" value="Genomic_DNA"/>
</dbReference>
<accession>A0ABT8Y8I5</accession>
<dbReference type="RefSeq" id="WP_303541211.1">
    <property type="nucleotide sequence ID" value="NZ_JAUOTP010000003.1"/>
</dbReference>
<name>A0ABT8Y8I5_9SPHN</name>
<keyword evidence="2" id="KW-1134">Transmembrane beta strand</keyword>
<reference evidence="3" key="1">
    <citation type="submission" date="2023-07" db="EMBL/GenBank/DDBJ databases">
        <authorList>
            <person name="Kim M."/>
        </authorList>
    </citation>
    <scope>NUCLEOTIDE SEQUENCE</scope>
    <source>
        <strain evidence="3">BIUV-7</strain>
    </source>
</reference>
<dbReference type="Proteomes" id="UP001169764">
    <property type="component" value="Unassembled WGS sequence"/>
</dbReference>
<keyword evidence="2" id="KW-0449">Lipoprotein</keyword>
<dbReference type="Pfam" id="PF02321">
    <property type="entry name" value="OEP"/>
    <property type="match status" value="2"/>
</dbReference>
<keyword evidence="4" id="KW-1185">Reference proteome</keyword>
<organism evidence="3 4">
    <name type="scientific">Sphingomonas natans</name>
    <dbReference type="NCBI Taxonomy" id="3063330"/>
    <lineage>
        <taxon>Bacteria</taxon>
        <taxon>Pseudomonadati</taxon>
        <taxon>Pseudomonadota</taxon>
        <taxon>Alphaproteobacteria</taxon>
        <taxon>Sphingomonadales</taxon>
        <taxon>Sphingomonadaceae</taxon>
        <taxon>Sphingomonas</taxon>
    </lineage>
</organism>
<evidence type="ECO:0000313" key="3">
    <source>
        <dbReference type="EMBL" id="MDO6414193.1"/>
    </source>
</evidence>
<sequence length="476" mass="49875">MRVSAGLILILLAGCAAGPDYRLPEKAVLISPAARGTFDSGGEAAFVSGEPPDQWWRMYDDARLDAYITEALTANYDLKAADANLRRASFIVRETEAGRQFQTSISGSAEIAVVRGKIRSPESYTYDLGAGVSYALDLAGGIRRGIEAARANNEAVQAARDGVRVTVAAAVTRSYAAACSANATLAATQRVLDVQRETLGVTTRLKQGGRGTEFDVTRAKAAFDLSTAAIPEIIASRQAALYELAALMGRTPAAYPRELIQCISPPALRRAIPVGDGAQLLARRPDVRAAERLLHAATATIGLETANLYPRVSIGGPLGIAGPIAGFGTGSSFGGSLGPLLSWSFPNRAVARARIAEAGAAAEAASADFDGIVIEALRQTETALSAYAREADRSATFALSRDDARRATEQAGRLYRFGRTNFIDVLSAQSALANAEAAFAQSRALLVDRQIDLFLALGGGWGNDAPVETAGSAAAR</sequence>
<comment type="caution">
    <text evidence="3">The sequence shown here is derived from an EMBL/GenBank/DDBJ whole genome shotgun (WGS) entry which is preliminary data.</text>
</comment>
<dbReference type="Gene3D" id="2.20.200.10">
    <property type="entry name" value="Outer membrane efflux proteins (OEP)"/>
    <property type="match status" value="1"/>
</dbReference>
<gene>
    <name evidence="3" type="ORF">Q4F19_07350</name>
</gene>
<dbReference type="PROSITE" id="PS51257">
    <property type="entry name" value="PROKAR_LIPOPROTEIN"/>
    <property type="match status" value="1"/>
</dbReference>
<protein>
    <submittedName>
        <fullName evidence="3">Efflux transporter outer membrane subunit</fullName>
    </submittedName>
</protein>
<keyword evidence="2" id="KW-0472">Membrane</keyword>
<evidence type="ECO:0000313" key="4">
    <source>
        <dbReference type="Proteomes" id="UP001169764"/>
    </source>
</evidence>
<dbReference type="InterPro" id="IPR003423">
    <property type="entry name" value="OMP_efflux"/>
</dbReference>